<dbReference type="Proteomes" id="UP000520814">
    <property type="component" value="Unassembled WGS sequence"/>
</dbReference>
<dbReference type="RefSeq" id="WP_184193731.1">
    <property type="nucleotide sequence ID" value="NZ_JACHGW010000002.1"/>
</dbReference>
<dbReference type="EMBL" id="JACHGW010000002">
    <property type="protein sequence ID" value="MBB6049862.1"/>
    <property type="molecule type" value="Genomic_DNA"/>
</dbReference>
<keyword evidence="2" id="KW-1185">Reference proteome</keyword>
<comment type="caution">
    <text evidence="1">The sequence shown here is derived from an EMBL/GenBank/DDBJ whole genome shotgun (WGS) entry which is preliminary data.</text>
</comment>
<dbReference type="AlphaFoldDB" id="A0A7W9W6S9"/>
<evidence type="ECO:0000313" key="1">
    <source>
        <dbReference type="EMBL" id="MBB6049862.1"/>
    </source>
</evidence>
<proteinExistence type="predicted"/>
<gene>
    <name evidence="1" type="ORF">HNQ39_001653</name>
</gene>
<evidence type="ECO:0000313" key="2">
    <source>
        <dbReference type="Proteomes" id="UP000520814"/>
    </source>
</evidence>
<accession>A0A7W9W6S9</accession>
<sequence>MRLKPIPQLATWEAHMTDCAKIIAAQPGAIDHSGCTRSGCKVLNENLVWYYDGNRVFRQIARYTKDRSWLEAAKKCRLYYRSYATCPTVGHYVDGWRNFTKGSLLDATEDNDTTAKQEVLLIARRGKFSQPQHKADIAGWVKTPSFVDASREIAYAIEAWSAAKALGDPEFAGRDPYLDIAYFQLDTWRAYLQAYPARPYPGDSGAKFQPFMFALTAEALIEVYQQPGTAQADKERIRTSLDAVARLTYDKCYSAPHHAFISNTGNPTTYWPAINLLIVPVYGWLWHETGAPYFLEAGDKIFADGVVHGWPEVWGGKQFSQNYRWSFDYVAWRQQEPRIK</sequence>
<protein>
    <submittedName>
        <fullName evidence="1">Uncharacterized protein</fullName>
    </submittedName>
</protein>
<reference evidence="1 2" key="1">
    <citation type="submission" date="2020-08" db="EMBL/GenBank/DDBJ databases">
        <title>Genomic Encyclopedia of Type Strains, Phase IV (KMG-IV): sequencing the most valuable type-strain genomes for metagenomic binning, comparative biology and taxonomic classification.</title>
        <authorList>
            <person name="Goeker M."/>
        </authorList>
    </citation>
    <scope>NUCLEOTIDE SEQUENCE [LARGE SCALE GENOMIC DNA]</scope>
    <source>
        <strain evidence="1 2">DSM 23562</strain>
    </source>
</reference>
<name>A0A7W9W6S9_ARMRO</name>
<organism evidence="1 2">
    <name type="scientific">Armatimonas rosea</name>
    <dbReference type="NCBI Taxonomy" id="685828"/>
    <lineage>
        <taxon>Bacteria</taxon>
        <taxon>Bacillati</taxon>
        <taxon>Armatimonadota</taxon>
        <taxon>Armatimonadia</taxon>
        <taxon>Armatimonadales</taxon>
        <taxon>Armatimonadaceae</taxon>
        <taxon>Armatimonas</taxon>
    </lineage>
</organism>